<proteinExistence type="predicted"/>
<keyword evidence="1" id="KW-0812">Transmembrane</keyword>
<sequence length="182" mass="20631">MKLPFSIVLGQLLKPQYANTKLFCKHPTFSISVPYTYVFSTLGLVSFSLSFMILFLFVNIHHLKNHLGEVPLGAGDQNVNQLTRNEMLVHDLKIIATSMGLVQYTCLLVGCLTENPSLFLPHLAGQLVVIFVRLCNALLFLVRINMKTLKQLQHKVVAIALMTFNWLQEFCVFRQCLCVCDL</sequence>
<dbReference type="Proteomes" id="UP001652582">
    <property type="component" value="Chromosome 11"/>
</dbReference>
<keyword evidence="1" id="KW-1133">Transmembrane helix</keyword>
<evidence type="ECO:0000313" key="3">
    <source>
        <dbReference type="RefSeq" id="XP_052740399.1"/>
    </source>
</evidence>
<name>A0ABM3LMU2_BICAN</name>
<feature type="transmembrane region" description="Helical" evidence="1">
    <location>
        <begin position="94"/>
        <end position="113"/>
    </location>
</feature>
<protein>
    <submittedName>
        <fullName evidence="3">Uncharacterized protein LOC112048159</fullName>
    </submittedName>
</protein>
<gene>
    <name evidence="3" type="primary">LOC112048159</name>
</gene>
<reference evidence="3" key="1">
    <citation type="submission" date="2025-08" db="UniProtKB">
        <authorList>
            <consortium name="RefSeq"/>
        </authorList>
    </citation>
    <scope>IDENTIFICATION</scope>
</reference>
<dbReference type="GeneID" id="112048159"/>
<feature type="transmembrane region" description="Helical" evidence="1">
    <location>
        <begin position="36"/>
        <end position="58"/>
    </location>
</feature>
<evidence type="ECO:0000256" key="1">
    <source>
        <dbReference type="SAM" id="Phobius"/>
    </source>
</evidence>
<organism evidence="2 3">
    <name type="scientific">Bicyclus anynana</name>
    <name type="common">Squinting bush brown butterfly</name>
    <dbReference type="NCBI Taxonomy" id="110368"/>
    <lineage>
        <taxon>Eukaryota</taxon>
        <taxon>Metazoa</taxon>
        <taxon>Ecdysozoa</taxon>
        <taxon>Arthropoda</taxon>
        <taxon>Hexapoda</taxon>
        <taxon>Insecta</taxon>
        <taxon>Pterygota</taxon>
        <taxon>Neoptera</taxon>
        <taxon>Endopterygota</taxon>
        <taxon>Lepidoptera</taxon>
        <taxon>Glossata</taxon>
        <taxon>Ditrysia</taxon>
        <taxon>Papilionoidea</taxon>
        <taxon>Nymphalidae</taxon>
        <taxon>Satyrinae</taxon>
        <taxon>Satyrini</taxon>
        <taxon>Mycalesina</taxon>
        <taxon>Bicyclus</taxon>
    </lineage>
</organism>
<accession>A0ABM3LMU2</accession>
<feature type="transmembrane region" description="Helical" evidence="1">
    <location>
        <begin position="119"/>
        <end position="142"/>
    </location>
</feature>
<evidence type="ECO:0000313" key="2">
    <source>
        <dbReference type="Proteomes" id="UP001652582"/>
    </source>
</evidence>
<keyword evidence="2" id="KW-1185">Reference proteome</keyword>
<dbReference type="RefSeq" id="XP_052740399.1">
    <property type="nucleotide sequence ID" value="XM_052884439.1"/>
</dbReference>
<keyword evidence="1" id="KW-0472">Membrane</keyword>